<dbReference type="Proteomes" id="UP001231362">
    <property type="component" value="Unassembled WGS sequence"/>
</dbReference>
<sequence>MDKDTIITMPPAKRVQEVNKMLKEHSLSEICERLGIPSGSFSKLMREGDYLYHQADKRYYPFVRSEEERVTSTHTNQNDDITFIKSHIDTLKKVIQQFEESGNLLLDKRIYSKNAEFSNKSIRMNTSIYEDFSKFCEEYYPHLKTQDIIAQTLLDAMTRYKPENGREL</sequence>
<proteinExistence type="predicted"/>
<keyword evidence="2" id="KW-1185">Reference proteome</keyword>
<evidence type="ECO:0000313" key="2">
    <source>
        <dbReference type="Proteomes" id="UP001231362"/>
    </source>
</evidence>
<name>A0ABT9VAD4_9BACL</name>
<gene>
    <name evidence="1" type="ORF">J2S07_004303</name>
</gene>
<dbReference type="EMBL" id="JAUSTU010000047">
    <property type="protein sequence ID" value="MDQ0157930.1"/>
    <property type="molecule type" value="Genomic_DNA"/>
</dbReference>
<reference evidence="1 2" key="1">
    <citation type="submission" date="2023-07" db="EMBL/GenBank/DDBJ databases">
        <title>Genomic Encyclopedia of Type Strains, Phase IV (KMG-IV): sequencing the most valuable type-strain genomes for metagenomic binning, comparative biology and taxonomic classification.</title>
        <authorList>
            <person name="Goeker M."/>
        </authorList>
    </citation>
    <scope>NUCLEOTIDE SEQUENCE [LARGE SCALE GENOMIC DNA]</scope>
    <source>
        <strain evidence="1 2">DSM 23948</strain>
    </source>
</reference>
<organism evidence="1 2">
    <name type="scientific">Anoxybacillus andreesenii</name>
    <dbReference type="NCBI Taxonomy" id="1325932"/>
    <lineage>
        <taxon>Bacteria</taxon>
        <taxon>Bacillati</taxon>
        <taxon>Bacillota</taxon>
        <taxon>Bacilli</taxon>
        <taxon>Bacillales</taxon>
        <taxon>Anoxybacillaceae</taxon>
        <taxon>Anoxybacillus</taxon>
    </lineage>
</organism>
<protein>
    <submittedName>
        <fullName evidence="1">Phage antirepressor YoqD-like protein</fullName>
    </submittedName>
</protein>
<accession>A0ABT9VAD4</accession>
<dbReference type="RefSeq" id="WP_307152367.1">
    <property type="nucleotide sequence ID" value="NZ_JAUSTU010000047.1"/>
</dbReference>
<comment type="caution">
    <text evidence="1">The sequence shown here is derived from an EMBL/GenBank/DDBJ whole genome shotgun (WGS) entry which is preliminary data.</text>
</comment>
<evidence type="ECO:0000313" key="1">
    <source>
        <dbReference type="EMBL" id="MDQ0157930.1"/>
    </source>
</evidence>